<evidence type="ECO:0000313" key="2">
    <source>
        <dbReference type="Proteomes" id="UP000270094"/>
    </source>
</evidence>
<dbReference type="Proteomes" id="UP000270094">
    <property type="component" value="Unassembled WGS sequence"/>
</dbReference>
<proteinExistence type="predicted"/>
<dbReference type="PANTHER" id="PTHR10974:SF6">
    <property type="entry name" value="PROTEIN CBG19234"/>
    <property type="match status" value="1"/>
</dbReference>
<dbReference type="EMBL" id="UYYB01018405">
    <property type="protein sequence ID" value="VDM70989.1"/>
    <property type="molecule type" value="Genomic_DNA"/>
</dbReference>
<keyword evidence="2" id="KW-1185">Reference proteome</keyword>
<sequence length="152" mass="17772">MQEKGCVTMFNDDLMHSTRGLFHYPASAFRKGFRVSPTTHYYRPYYLEIYAALLNVPKACLKGDFLHGEFLDIWYRFITTYQDKCHFSFSFLTSLTHDKPNNIQLIDDVLSDRFRLLEVGIFVIVVVEFKERVMLVRVHGRLASILGHDPDS</sequence>
<gene>
    <name evidence="1" type="ORF">SVUK_LOCUS5987</name>
</gene>
<dbReference type="AlphaFoldDB" id="A0A3P7IV21"/>
<organism evidence="1 2">
    <name type="scientific">Strongylus vulgaris</name>
    <name type="common">Blood worm</name>
    <dbReference type="NCBI Taxonomy" id="40348"/>
    <lineage>
        <taxon>Eukaryota</taxon>
        <taxon>Metazoa</taxon>
        <taxon>Ecdysozoa</taxon>
        <taxon>Nematoda</taxon>
        <taxon>Chromadorea</taxon>
        <taxon>Rhabditida</taxon>
        <taxon>Rhabditina</taxon>
        <taxon>Rhabditomorpha</taxon>
        <taxon>Strongyloidea</taxon>
        <taxon>Strongylidae</taxon>
        <taxon>Strongylus</taxon>
    </lineage>
</organism>
<evidence type="ECO:0000313" key="1">
    <source>
        <dbReference type="EMBL" id="VDM70989.1"/>
    </source>
</evidence>
<name>A0A3P7IV21_STRVU</name>
<dbReference type="PANTHER" id="PTHR10974">
    <property type="entry name" value="FI08016P-RELATED"/>
    <property type="match status" value="1"/>
</dbReference>
<dbReference type="Pfam" id="PF02995">
    <property type="entry name" value="DUF229"/>
    <property type="match status" value="1"/>
</dbReference>
<dbReference type="InterPro" id="IPR004245">
    <property type="entry name" value="DUF229"/>
</dbReference>
<protein>
    <submittedName>
        <fullName evidence="1">Uncharacterized protein</fullName>
    </submittedName>
</protein>
<dbReference type="GO" id="GO:0005615">
    <property type="term" value="C:extracellular space"/>
    <property type="evidence" value="ECO:0007669"/>
    <property type="project" value="TreeGrafter"/>
</dbReference>
<reference evidence="1 2" key="1">
    <citation type="submission" date="2018-11" db="EMBL/GenBank/DDBJ databases">
        <authorList>
            <consortium name="Pathogen Informatics"/>
        </authorList>
    </citation>
    <scope>NUCLEOTIDE SEQUENCE [LARGE SCALE GENOMIC DNA]</scope>
</reference>
<accession>A0A3P7IV21</accession>
<dbReference type="OrthoDB" id="413313at2759"/>